<sequence>MDRKLSSEVITRSPARLDSPDQSHHLLVLHPACHSCHQHVVVHPVEETLQIQIHHPIIPGQDVFLGALYRLMRAAFRTKAIAVVRKRRVEEWLQDLQHRLLNHPVHHRRDT</sequence>
<gene>
    <name evidence="1" type="ORF">METZ01_LOCUS206161</name>
</gene>
<organism evidence="1">
    <name type="scientific">marine metagenome</name>
    <dbReference type="NCBI Taxonomy" id="408172"/>
    <lineage>
        <taxon>unclassified sequences</taxon>
        <taxon>metagenomes</taxon>
        <taxon>ecological metagenomes</taxon>
    </lineage>
</organism>
<feature type="non-terminal residue" evidence="1">
    <location>
        <position position="111"/>
    </location>
</feature>
<evidence type="ECO:0000313" key="1">
    <source>
        <dbReference type="EMBL" id="SVB53307.1"/>
    </source>
</evidence>
<dbReference type="EMBL" id="UINC01045943">
    <property type="protein sequence ID" value="SVB53307.1"/>
    <property type="molecule type" value="Genomic_DNA"/>
</dbReference>
<proteinExistence type="predicted"/>
<protein>
    <submittedName>
        <fullName evidence="1">Uncharacterized protein</fullName>
    </submittedName>
</protein>
<reference evidence="1" key="1">
    <citation type="submission" date="2018-05" db="EMBL/GenBank/DDBJ databases">
        <authorList>
            <person name="Lanie J.A."/>
            <person name="Ng W.-L."/>
            <person name="Kazmierczak K.M."/>
            <person name="Andrzejewski T.M."/>
            <person name="Davidsen T.M."/>
            <person name="Wayne K.J."/>
            <person name="Tettelin H."/>
            <person name="Glass J.I."/>
            <person name="Rusch D."/>
            <person name="Podicherti R."/>
            <person name="Tsui H.-C.T."/>
            <person name="Winkler M.E."/>
        </authorList>
    </citation>
    <scope>NUCLEOTIDE SEQUENCE</scope>
</reference>
<accession>A0A382EU20</accession>
<name>A0A382EU20_9ZZZZ</name>
<dbReference type="AlphaFoldDB" id="A0A382EU20"/>